<dbReference type="PROSITE" id="PS51257">
    <property type="entry name" value="PROKAR_LIPOPROTEIN"/>
    <property type="match status" value="1"/>
</dbReference>
<protein>
    <submittedName>
        <fullName evidence="9">RagB/SusD family nutrient uptake outer membrane protein</fullName>
    </submittedName>
</protein>
<keyword evidence="5" id="KW-0998">Cell outer membrane</keyword>
<accession>A0A2S7II67</accession>
<comment type="similarity">
    <text evidence="2">Belongs to the SusD family.</text>
</comment>
<dbReference type="InterPro" id="IPR012944">
    <property type="entry name" value="SusD_RagB_dom"/>
</dbReference>
<dbReference type="Pfam" id="PF07980">
    <property type="entry name" value="SusD_RagB"/>
    <property type="match status" value="1"/>
</dbReference>
<dbReference type="RefSeq" id="WP_104715160.1">
    <property type="nucleotide sequence ID" value="NZ_PTRA01000004.1"/>
</dbReference>
<dbReference type="Proteomes" id="UP000239590">
    <property type="component" value="Unassembled WGS sequence"/>
</dbReference>
<evidence type="ECO:0000256" key="4">
    <source>
        <dbReference type="ARBA" id="ARBA00023136"/>
    </source>
</evidence>
<dbReference type="SUPFAM" id="SSF48452">
    <property type="entry name" value="TPR-like"/>
    <property type="match status" value="1"/>
</dbReference>
<sequence length="511" mass="56270">MKRNYRSLGVLLTAGLLFLSSCSDSFLEVKPRGTDLETNYYRNQQEAFNGLVAVYDVVGWQGGGYVTKVGAVNAASDDHYAGGGGPSDVTDYQVFSNYTLTPAVGPQGELWRKGFSGVFRANTLLQKLPSVPMDENLKNRYAAEAKFLRAYFYFDLVRLFKNVPLLTKTVSTSEMYDVLQAPPADVYKQIEQDLTEAMAVLPVTVPVATEAGRATQGAAHALLGKVYLQQEKFGQAAQELALVNGTPGGANTYGYKLLSNFGDLFKTKNKFNSESIFEISFTNTSAGTWDCISCTEGNVLNIMIGPRGYKPLKEGAPDYVSGWSFLVVTPDLFNAIHFDPRNQATIANLDSLEKNGIASYEKGYMNTGYFLNKLAARQADRPTGAGAPELNYPQNIYEIRLADTYLMEAEALVRGGGDQVRAAALLNAVRDRAYQDNLHRVPATLDNIMRERRVELAGEGHRWFDLVRWGTAAKVLASKGFVAGRNEVLPIPLLEMENTKIEQNKEWGGTK</sequence>
<comment type="caution">
    <text evidence="9">The sequence shown here is derived from an EMBL/GenBank/DDBJ whole genome shotgun (WGS) entry which is preliminary data.</text>
</comment>
<feature type="domain" description="SusD-like N-terminal" evidence="8">
    <location>
        <begin position="105"/>
        <end position="228"/>
    </location>
</feature>
<feature type="domain" description="RagB/SusD" evidence="7">
    <location>
        <begin position="360"/>
        <end position="475"/>
    </location>
</feature>
<dbReference type="GO" id="GO:0009279">
    <property type="term" value="C:cell outer membrane"/>
    <property type="evidence" value="ECO:0007669"/>
    <property type="project" value="UniProtKB-SubCell"/>
</dbReference>
<name>A0A2S7II67_9BACT</name>
<dbReference type="InterPro" id="IPR033985">
    <property type="entry name" value="SusD-like_N"/>
</dbReference>
<dbReference type="InterPro" id="IPR011990">
    <property type="entry name" value="TPR-like_helical_dom_sf"/>
</dbReference>
<dbReference type="AlphaFoldDB" id="A0A2S7II67"/>
<reference evidence="10" key="1">
    <citation type="submission" date="2018-02" db="EMBL/GenBank/DDBJ databases">
        <title>Genome sequencing of Solimonas sp. HR-BB.</title>
        <authorList>
            <person name="Lee Y."/>
            <person name="Jeon C.O."/>
        </authorList>
    </citation>
    <scope>NUCLEOTIDE SEQUENCE [LARGE SCALE GENOMIC DNA]</scope>
    <source>
        <strain evidence="10">HR-U</strain>
    </source>
</reference>
<proteinExistence type="inferred from homology"/>
<dbReference type="Gene3D" id="1.25.40.390">
    <property type="match status" value="1"/>
</dbReference>
<evidence type="ECO:0000256" key="5">
    <source>
        <dbReference type="ARBA" id="ARBA00023237"/>
    </source>
</evidence>
<keyword evidence="3 6" id="KW-0732">Signal</keyword>
<evidence type="ECO:0000259" key="8">
    <source>
        <dbReference type="Pfam" id="PF14322"/>
    </source>
</evidence>
<evidence type="ECO:0000256" key="3">
    <source>
        <dbReference type="ARBA" id="ARBA00022729"/>
    </source>
</evidence>
<dbReference type="Pfam" id="PF14322">
    <property type="entry name" value="SusD-like_3"/>
    <property type="match status" value="1"/>
</dbReference>
<keyword evidence="4" id="KW-0472">Membrane</keyword>
<evidence type="ECO:0000313" key="9">
    <source>
        <dbReference type="EMBL" id="PQA55701.1"/>
    </source>
</evidence>
<comment type="subcellular location">
    <subcellularLocation>
        <location evidence="1">Cell outer membrane</location>
    </subcellularLocation>
</comment>
<dbReference type="OrthoDB" id="636214at2"/>
<evidence type="ECO:0000256" key="1">
    <source>
        <dbReference type="ARBA" id="ARBA00004442"/>
    </source>
</evidence>
<organism evidence="9 10">
    <name type="scientific">Siphonobacter curvatus</name>
    <dbReference type="NCBI Taxonomy" id="2094562"/>
    <lineage>
        <taxon>Bacteria</taxon>
        <taxon>Pseudomonadati</taxon>
        <taxon>Bacteroidota</taxon>
        <taxon>Cytophagia</taxon>
        <taxon>Cytophagales</taxon>
        <taxon>Cytophagaceae</taxon>
        <taxon>Siphonobacter</taxon>
    </lineage>
</organism>
<keyword evidence="10" id="KW-1185">Reference proteome</keyword>
<evidence type="ECO:0000256" key="6">
    <source>
        <dbReference type="SAM" id="SignalP"/>
    </source>
</evidence>
<dbReference type="CDD" id="cd08977">
    <property type="entry name" value="SusD"/>
    <property type="match status" value="1"/>
</dbReference>
<evidence type="ECO:0000259" key="7">
    <source>
        <dbReference type="Pfam" id="PF07980"/>
    </source>
</evidence>
<evidence type="ECO:0000313" key="10">
    <source>
        <dbReference type="Proteomes" id="UP000239590"/>
    </source>
</evidence>
<evidence type="ECO:0000256" key="2">
    <source>
        <dbReference type="ARBA" id="ARBA00006275"/>
    </source>
</evidence>
<dbReference type="EMBL" id="PTRA01000004">
    <property type="protein sequence ID" value="PQA55701.1"/>
    <property type="molecule type" value="Genomic_DNA"/>
</dbReference>
<feature type="chain" id="PRO_5015754840" evidence="6">
    <location>
        <begin position="26"/>
        <end position="511"/>
    </location>
</feature>
<gene>
    <name evidence="9" type="ORF">C5O19_20045</name>
</gene>
<feature type="signal peptide" evidence="6">
    <location>
        <begin position="1"/>
        <end position="25"/>
    </location>
</feature>